<keyword evidence="3" id="KW-1185">Reference proteome</keyword>
<dbReference type="PANTHER" id="PTHR14375">
    <property type="entry name" value="SIMILAR TO RIKEN CDNA 4931414P19"/>
    <property type="match status" value="1"/>
</dbReference>
<reference evidence="2 3" key="1">
    <citation type="submission" date="2021-06" db="EMBL/GenBank/DDBJ databases">
        <authorList>
            <person name="Palmer J.M."/>
        </authorList>
    </citation>
    <scope>NUCLEOTIDE SEQUENCE [LARGE SCALE GENOMIC DNA]</scope>
    <source>
        <strain evidence="3">if_2019</strain>
        <tissue evidence="2">Muscle</tissue>
    </source>
</reference>
<feature type="compositionally biased region" description="Low complexity" evidence="1">
    <location>
        <begin position="163"/>
        <end position="180"/>
    </location>
</feature>
<dbReference type="InterPro" id="IPR028101">
    <property type="entry name" value="DUF4616"/>
</dbReference>
<feature type="region of interest" description="Disordered" evidence="1">
    <location>
        <begin position="143"/>
        <end position="186"/>
    </location>
</feature>
<evidence type="ECO:0000313" key="3">
    <source>
        <dbReference type="Proteomes" id="UP001482620"/>
    </source>
</evidence>
<name>A0ABV0V4J9_9TELE</name>
<organism evidence="2 3">
    <name type="scientific">Ilyodon furcidens</name>
    <name type="common">goldbreast splitfin</name>
    <dbReference type="NCBI Taxonomy" id="33524"/>
    <lineage>
        <taxon>Eukaryota</taxon>
        <taxon>Metazoa</taxon>
        <taxon>Chordata</taxon>
        <taxon>Craniata</taxon>
        <taxon>Vertebrata</taxon>
        <taxon>Euteleostomi</taxon>
        <taxon>Actinopterygii</taxon>
        <taxon>Neopterygii</taxon>
        <taxon>Teleostei</taxon>
        <taxon>Neoteleostei</taxon>
        <taxon>Acanthomorphata</taxon>
        <taxon>Ovalentaria</taxon>
        <taxon>Atherinomorphae</taxon>
        <taxon>Cyprinodontiformes</taxon>
        <taxon>Goodeidae</taxon>
        <taxon>Ilyodon</taxon>
    </lineage>
</organism>
<dbReference type="EMBL" id="JAHRIQ010093670">
    <property type="protein sequence ID" value="MEQ2251585.1"/>
    <property type="molecule type" value="Genomic_DNA"/>
</dbReference>
<sequence>MRNVCQNFQYSQPDHAEKVAAIKKSARCRSRRKRLLEARQSVLEAEELAFWKGVTIDFMSDEEDGSFEEASGSIVRPPSFCSQELSDLCLMLQRRLKADPKGTPLNIQLVCSWVSESLPNLLDHAAEKHVVFELSNVISYSSSSAYPGPGRGGSRLSRDTQTSLSPDTSSSSSRGSPRRSQASRET</sequence>
<protein>
    <submittedName>
        <fullName evidence="2">Uncharacterized protein</fullName>
    </submittedName>
</protein>
<evidence type="ECO:0000256" key="1">
    <source>
        <dbReference type="SAM" id="MobiDB-lite"/>
    </source>
</evidence>
<proteinExistence type="predicted"/>
<dbReference type="PANTHER" id="PTHR14375:SF2">
    <property type="entry name" value="SIMILAR TO RIKEN CDNA 4931414P19"/>
    <property type="match status" value="1"/>
</dbReference>
<evidence type="ECO:0000313" key="2">
    <source>
        <dbReference type="EMBL" id="MEQ2251585.1"/>
    </source>
</evidence>
<dbReference type="Pfam" id="PF15394">
    <property type="entry name" value="DUF4616"/>
    <property type="match status" value="1"/>
</dbReference>
<gene>
    <name evidence="2" type="ORF">ILYODFUR_012523</name>
</gene>
<dbReference type="Proteomes" id="UP001482620">
    <property type="component" value="Unassembled WGS sequence"/>
</dbReference>
<comment type="caution">
    <text evidence="2">The sequence shown here is derived from an EMBL/GenBank/DDBJ whole genome shotgun (WGS) entry which is preliminary data.</text>
</comment>
<accession>A0ABV0V4J9</accession>